<reference evidence="1 2" key="1">
    <citation type="submission" date="2016-11" db="EMBL/GenBank/DDBJ databases">
        <authorList>
            <person name="Jaros S."/>
            <person name="Januszkiewicz K."/>
            <person name="Wedrychowicz H."/>
        </authorList>
    </citation>
    <scope>NUCLEOTIDE SEQUENCE [LARGE SCALE GENOMIC DNA]</scope>
    <source>
        <strain evidence="1 2">DSM 15930</strain>
    </source>
</reference>
<dbReference type="EMBL" id="FRCP01000039">
    <property type="protein sequence ID" value="SHN05762.1"/>
    <property type="molecule type" value="Genomic_DNA"/>
</dbReference>
<evidence type="ECO:0000313" key="1">
    <source>
        <dbReference type="EMBL" id="SHN05762.1"/>
    </source>
</evidence>
<gene>
    <name evidence="1" type="ORF">SAMN02746066_04646</name>
</gene>
<evidence type="ECO:0000313" key="2">
    <source>
        <dbReference type="Proteomes" id="UP000184038"/>
    </source>
</evidence>
<keyword evidence="2" id="KW-1185">Reference proteome</keyword>
<sequence>MMLQRFPILLKENECKLLIKYDGEREKNKYTVKLLYNDLKRGSLGKDTDNPFAELKDVFKNDVSFSDNGISDEFFNTVNKLLENVRTKLGDASIISVIMEGNKENIMYTLHIQTETYTKHCTTKNIQELFEIY</sequence>
<dbReference type="AlphaFoldDB" id="A0A1M7NQ95"/>
<dbReference type="Proteomes" id="UP000184038">
    <property type="component" value="Unassembled WGS sequence"/>
</dbReference>
<proteinExistence type="predicted"/>
<name>A0A1M7NQ95_9FIRM</name>
<protein>
    <submittedName>
        <fullName evidence="1">Uncharacterized protein</fullName>
    </submittedName>
</protein>
<dbReference type="RefSeq" id="WP_073291983.1">
    <property type="nucleotide sequence ID" value="NZ_FRCP01000039.1"/>
</dbReference>
<dbReference type="OrthoDB" id="9963108at2"/>
<accession>A0A1M7NQ95</accession>
<organism evidence="1 2">
    <name type="scientific">Anaerosporobacter mobilis DSM 15930</name>
    <dbReference type="NCBI Taxonomy" id="1120996"/>
    <lineage>
        <taxon>Bacteria</taxon>
        <taxon>Bacillati</taxon>
        <taxon>Bacillota</taxon>
        <taxon>Clostridia</taxon>
        <taxon>Lachnospirales</taxon>
        <taxon>Lachnospiraceae</taxon>
        <taxon>Anaerosporobacter</taxon>
    </lineage>
</organism>